<evidence type="ECO:0000313" key="2">
    <source>
        <dbReference type="EMBL" id="CAA9259945.1"/>
    </source>
</evidence>
<name>A0A6J4IVH5_9PSEU</name>
<feature type="region of interest" description="Disordered" evidence="1">
    <location>
        <begin position="33"/>
        <end position="63"/>
    </location>
</feature>
<evidence type="ECO:0000256" key="1">
    <source>
        <dbReference type="SAM" id="MobiDB-lite"/>
    </source>
</evidence>
<sequence>RPAVRGVAAGVRRARAVVAAHRSPLPRARRLVRGGRRRHRALRRGPAPGAGGPPCGDRDLRGRRARRRAHLRRLLPRVRRLAAVDGRTPRRWSARGRLPTADVVL</sequence>
<reference evidence="2" key="1">
    <citation type="submission" date="2020-02" db="EMBL/GenBank/DDBJ databases">
        <authorList>
            <person name="Meier V. D."/>
        </authorList>
    </citation>
    <scope>NUCLEOTIDE SEQUENCE</scope>
    <source>
        <strain evidence="2">AVDCRST_MAG54</strain>
    </source>
</reference>
<accession>A0A6J4IVH5</accession>
<feature type="region of interest" description="Disordered" evidence="1">
    <location>
        <begin position="85"/>
        <end position="105"/>
    </location>
</feature>
<protein>
    <submittedName>
        <fullName evidence="2">Uncharacterized protein</fullName>
    </submittedName>
</protein>
<gene>
    <name evidence="2" type="ORF">AVDCRST_MAG54-2430</name>
</gene>
<feature type="non-terminal residue" evidence="2">
    <location>
        <position position="105"/>
    </location>
</feature>
<feature type="non-terminal residue" evidence="2">
    <location>
        <position position="1"/>
    </location>
</feature>
<dbReference type="AlphaFoldDB" id="A0A6J4IVH5"/>
<dbReference type="EMBL" id="CADCTH010000312">
    <property type="protein sequence ID" value="CAA9259945.1"/>
    <property type="molecule type" value="Genomic_DNA"/>
</dbReference>
<feature type="compositionally biased region" description="Basic residues" evidence="1">
    <location>
        <begin position="33"/>
        <end position="43"/>
    </location>
</feature>
<proteinExistence type="predicted"/>
<organism evidence="2">
    <name type="scientific">uncultured Actinomycetospora sp</name>
    <dbReference type="NCBI Taxonomy" id="1135996"/>
    <lineage>
        <taxon>Bacteria</taxon>
        <taxon>Bacillati</taxon>
        <taxon>Actinomycetota</taxon>
        <taxon>Actinomycetes</taxon>
        <taxon>Pseudonocardiales</taxon>
        <taxon>Pseudonocardiaceae</taxon>
        <taxon>Actinomycetospora</taxon>
        <taxon>environmental samples</taxon>
    </lineage>
</organism>